<keyword evidence="12" id="KW-1185">Reference proteome</keyword>
<keyword evidence="3" id="KW-0716">Sensory transduction</keyword>
<evidence type="ECO:0000256" key="10">
    <source>
        <dbReference type="SAM" id="Phobius"/>
    </source>
</evidence>
<keyword evidence="6 10" id="KW-1133">Transmembrane helix</keyword>
<organism evidence="11 12">
    <name type="scientific">Acromyrmex charruanus</name>
    <dbReference type="NCBI Taxonomy" id="2715315"/>
    <lineage>
        <taxon>Eukaryota</taxon>
        <taxon>Metazoa</taxon>
        <taxon>Ecdysozoa</taxon>
        <taxon>Arthropoda</taxon>
        <taxon>Hexapoda</taxon>
        <taxon>Insecta</taxon>
        <taxon>Pterygota</taxon>
        <taxon>Neoptera</taxon>
        <taxon>Endopterygota</taxon>
        <taxon>Hymenoptera</taxon>
        <taxon>Apocrita</taxon>
        <taxon>Aculeata</taxon>
        <taxon>Formicoidea</taxon>
        <taxon>Formicidae</taxon>
        <taxon>Myrmicinae</taxon>
        <taxon>Acromyrmex</taxon>
    </lineage>
</organism>
<comment type="caution">
    <text evidence="11">The sequence shown here is derived from an EMBL/GenBank/DDBJ whole genome shotgun (WGS) entry which is preliminary data.</text>
</comment>
<feature type="non-terminal residue" evidence="11">
    <location>
        <position position="1"/>
    </location>
</feature>
<feature type="transmembrane region" description="Helical" evidence="10">
    <location>
        <begin position="42"/>
        <end position="62"/>
    </location>
</feature>
<keyword evidence="7 10" id="KW-0472">Membrane</keyword>
<evidence type="ECO:0000256" key="7">
    <source>
        <dbReference type="ARBA" id="ARBA00023136"/>
    </source>
</evidence>
<dbReference type="Pfam" id="PF02949">
    <property type="entry name" value="7tm_6"/>
    <property type="match status" value="1"/>
</dbReference>
<evidence type="ECO:0000313" key="11">
    <source>
        <dbReference type="EMBL" id="KAG5334634.1"/>
    </source>
</evidence>
<proteinExistence type="predicted"/>
<keyword evidence="8" id="KW-0675">Receptor</keyword>
<comment type="subcellular location">
    <subcellularLocation>
        <location evidence="1">Cell membrane</location>
        <topology evidence="1">Multi-pass membrane protein</topology>
    </subcellularLocation>
</comment>
<dbReference type="GO" id="GO:0005886">
    <property type="term" value="C:plasma membrane"/>
    <property type="evidence" value="ECO:0007669"/>
    <property type="project" value="UniProtKB-SubCell"/>
</dbReference>
<dbReference type="EMBL" id="JAANIC010004466">
    <property type="protein sequence ID" value="KAG5334634.1"/>
    <property type="molecule type" value="Genomic_DNA"/>
</dbReference>
<keyword evidence="5" id="KW-0552">Olfaction</keyword>
<reference evidence="11" key="1">
    <citation type="submission" date="2020-03" db="EMBL/GenBank/DDBJ databases">
        <title>Relaxed selection underlies rapid genomic changes in the transitions from sociality to social parasitism in ants.</title>
        <authorList>
            <person name="Bi X."/>
        </authorList>
    </citation>
    <scope>NUCLEOTIDE SEQUENCE</scope>
    <source>
        <strain evidence="11">BGI-DK2014a</strain>
        <tissue evidence="11">Whole body</tissue>
    </source>
</reference>
<evidence type="ECO:0000256" key="2">
    <source>
        <dbReference type="ARBA" id="ARBA00022475"/>
    </source>
</evidence>
<evidence type="ECO:0000256" key="3">
    <source>
        <dbReference type="ARBA" id="ARBA00022606"/>
    </source>
</evidence>
<feature type="transmembrane region" description="Helical" evidence="10">
    <location>
        <begin position="165"/>
        <end position="183"/>
    </location>
</feature>
<dbReference type="PANTHER" id="PTHR21137">
    <property type="entry name" value="ODORANT RECEPTOR"/>
    <property type="match status" value="1"/>
</dbReference>
<evidence type="ECO:0000256" key="6">
    <source>
        <dbReference type="ARBA" id="ARBA00022989"/>
    </source>
</evidence>
<feature type="transmembrane region" description="Helical" evidence="10">
    <location>
        <begin position="68"/>
        <end position="88"/>
    </location>
</feature>
<keyword evidence="9" id="KW-0807">Transducer</keyword>
<name>A0A836K1N9_9HYME</name>
<dbReference type="PANTHER" id="PTHR21137:SF35">
    <property type="entry name" value="ODORANT RECEPTOR 19A-RELATED"/>
    <property type="match status" value="1"/>
</dbReference>
<feature type="transmembrane region" description="Helical" evidence="10">
    <location>
        <begin position="325"/>
        <end position="346"/>
    </location>
</feature>
<dbReference type="InterPro" id="IPR004117">
    <property type="entry name" value="7tm6_olfct_rcpt"/>
</dbReference>
<keyword evidence="4 10" id="KW-0812">Transmembrane</keyword>
<keyword evidence="2" id="KW-1003">Cell membrane</keyword>
<sequence length="432" mass="50793">ICWTLSKQMEYPEHYYKINRLILSFYGLWPFQSKWSAHLMRASTIITLLSNAIFQLLTFSTTNITKDFIIDVMSEFIPAIAGLSHIYARIKRIDKLRDLFERIRDDWKLQKTSFEIKIMHKYAETSRLFSLYCLSKKNILDLALSSFSEEKNIELRNLQLSNFSVLYIIMIACNLQIFLPYILDVILPMNESRPRTQPFQLEFFTIEERYPTLITFYVFIIVIISSIIYCANSVLCVTLTQHACGMCELLGYRAECLFYDVEHNKDLTTQYDLIRSKINYGNMAIFIQMHYNIIEYVDSRNTSSVSKCKNKIFQVLTIGSDIDRAFRSISVAVIALIYLFISNYMAQKITDMSLNVCEKVYNSAWYNANVLEQKPLLLIMKRRFRPFVLTACRFYIMSLQNFGMIIMKGYKECLSSKILRTAISYCMFMRQL</sequence>
<evidence type="ECO:0000256" key="9">
    <source>
        <dbReference type="ARBA" id="ARBA00023224"/>
    </source>
</evidence>
<dbReference type="GO" id="GO:0004984">
    <property type="term" value="F:olfactory receptor activity"/>
    <property type="evidence" value="ECO:0007669"/>
    <property type="project" value="InterPro"/>
</dbReference>
<feature type="non-terminal residue" evidence="11">
    <location>
        <position position="432"/>
    </location>
</feature>
<evidence type="ECO:0000256" key="5">
    <source>
        <dbReference type="ARBA" id="ARBA00022725"/>
    </source>
</evidence>
<evidence type="ECO:0000256" key="4">
    <source>
        <dbReference type="ARBA" id="ARBA00022692"/>
    </source>
</evidence>
<evidence type="ECO:0000256" key="1">
    <source>
        <dbReference type="ARBA" id="ARBA00004651"/>
    </source>
</evidence>
<evidence type="ECO:0000256" key="8">
    <source>
        <dbReference type="ARBA" id="ARBA00023170"/>
    </source>
</evidence>
<evidence type="ECO:0000313" key="12">
    <source>
        <dbReference type="Proteomes" id="UP000669903"/>
    </source>
</evidence>
<gene>
    <name evidence="11" type="primary">Or85d_1</name>
    <name evidence="11" type="ORF">G6Z76_0006936</name>
</gene>
<protein>
    <submittedName>
        <fullName evidence="11">OR85D protein</fullName>
    </submittedName>
</protein>
<dbReference type="GO" id="GO:0005549">
    <property type="term" value="F:odorant binding"/>
    <property type="evidence" value="ECO:0007669"/>
    <property type="project" value="InterPro"/>
</dbReference>
<dbReference type="Proteomes" id="UP000669903">
    <property type="component" value="Unassembled WGS sequence"/>
</dbReference>
<accession>A0A836K1N9</accession>
<feature type="transmembrane region" description="Helical" evidence="10">
    <location>
        <begin position="214"/>
        <end position="239"/>
    </location>
</feature>
<dbReference type="GO" id="GO:0007165">
    <property type="term" value="P:signal transduction"/>
    <property type="evidence" value="ECO:0007669"/>
    <property type="project" value="UniProtKB-KW"/>
</dbReference>
<dbReference type="AlphaFoldDB" id="A0A836K1N9"/>